<dbReference type="RefSeq" id="WP_282214453.1">
    <property type="nucleotide sequence ID" value="NZ_BAAAUN010000001.1"/>
</dbReference>
<dbReference type="PANTHER" id="PTHR43133:SF25">
    <property type="entry name" value="RNA POLYMERASE SIGMA FACTOR RFAY-RELATED"/>
    <property type="match status" value="1"/>
</dbReference>
<accession>A0ABY7XQY9</accession>
<gene>
    <name evidence="7" type="ORF">KV395_14145</name>
</gene>
<dbReference type="InterPro" id="IPR007627">
    <property type="entry name" value="RNA_pol_sigma70_r2"/>
</dbReference>
<dbReference type="Gene3D" id="1.10.1740.10">
    <property type="match status" value="1"/>
</dbReference>
<evidence type="ECO:0000256" key="4">
    <source>
        <dbReference type="ARBA" id="ARBA00023163"/>
    </source>
</evidence>
<dbReference type="Pfam" id="PF08281">
    <property type="entry name" value="Sigma70_r4_2"/>
    <property type="match status" value="1"/>
</dbReference>
<dbReference type="Proteomes" id="UP001215097">
    <property type="component" value="Chromosome"/>
</dbReference>
<evidence type="ECO:0000259" key="5">
    <source>
        <dbReference type="Pfam" id="PF04542"/>
    </source>
</evidence>
<evidence type="ECO:0000259" key="6">
    <source>
        <dbReference type="Pfam" id="PF08281"/>
    </source>
</evidence>
<dbReference type="NCBIfam" id="TIGR02937">
    <property type="entry name" value="sigma70-ECF"/>
    <property type="match status" value="1"/>
</dbReference>
<dbReference type="CDD" id="cd06171">
    <property type="entry name" value="Sigma70_r4"/>
    <property type="match status" value="1"/>
</dbReference>
<dbReference type="InterPro" id="IPR013325">
    <property type="entry name" value="RNA_pol_sigma_r2"/>
</dbReference>
<dbReference type="Pfam" id="PF04542">
    <property type="entry name" value="Sigma70_r2"/>
    <property type="match status" value="1"/>
</dbReference>
<dbReference type="SUPFAM" id="SSF88659">
    <property type="entry name" value="Sigma3 and sigma4 domains of RNA polymerase sigma factors"/>
    <property type="match status" value="1"/>
</dbReference>
<keyword evidence="8" id="KW-1185">Reference proteome</keyword>
<dbReference type="Gene3D" id="1.10.10.10">
    <property type="entry name" value="Winged helix-like DNA-binding domain superfamily/Winged helix DNA-binding domain"/>
    <property type="match status" value="1"/>
</dbReference>
<organism evidence="7 8">
    <name type="scientific">Microbacterium luteolum</name>
    <name type="common">Aureobacterium luteolum</name>
    <dbReference type="NCBI Taxonomy" id="69367"/>
    <lineage>
        <taxon>Bacteria</taxon>
        <taxon>Bacillati</taxon>
        <taxon>Actinomycetota</taxon>
        <taxon>Actinomycetes</taxon>
        <taxon>Micrococcales</taxon>
        <taxon>Microbacteriaceae</taxon>
        <taxon>Microbacterium</taxon>
    </lineage>
</organism>
<keyword evidence="3" id="KW-0731">Sigma factor</keyword>
<keyword evidence="2" id="KW-0805">Transcription regulation</keyword>
<dbReference type="InterPro" id="IPR014284">
    <property type="entry name" value="RNA_pol_sigma-70_dom"/>
</dbReference>
<evidence type="ECO:0000256" key="1">
    <source>
        <dbReference type="ARBA" id="ARBA00010641"/>
    </source>
</evidence>
<dbReference type="EMBL" id="CP078075">
    <property type="protein sequence ID" value="WDM44316.1"/>
    <property type="molecule type" value="Genomic_DNA"/>
</dbReference>
<sequence>MGRRPSDAQAWFTREVATFVDPVYRYFLRRAAQQDADDLTAEVFEIAWRRCDDIPSEWVLPWLYRTAGHVLANHRRRTSRLPVRLTDEPPPSEDHAARIADHDGLLHALADLSERDRDILLLHAWEGLNGEELAGVLEISRSGAQAALSRARARLRDAWDASVQDEGTRRQ</sequence>
<dbReference type="PANTHER" id="PTHR43133">
    <property type="entry name" value="RNA POLYMERASE ECF-TYPE SIGMA FACTO"/>
    <property type="match status" value="1"/>
</dbReference>
<feature type="domain" description="RNA polymerase sigma-70 region 2" evidence="5">
    <location>
        <begin position="21"/>
        <end position="80"/>
    </location>
</feature>
<dbReference type="InterPro" id="IPR013249">
    <property type="entry name" value="RNA_pol_sigma70_r4_t2"/>
</dbReference>
<reference evidence="7 8" key="1">
    <citation type="submission" date="2021-06" db="EMBL/GenBank/DDBJ databases">
        <title>Genome-based taxonomic framework of Microbacterium strains isolated from marine environment, the description of four new species and reclassification of four preexisting species.</title>
        <authorList>
            <person name="Lee S.D."/>
            <person name="Kim S.-M."/>
            <person name="Byeon Y.-S."/>
            <person name="Yang H.L."/>
            <person name="Kim I.S."/>
        </authorList>
    </citation>
    <scope>NUCLEOTIDE SEQUENCE [LARGE SCALE GENOMIC DNA]</scope>
    <source>
        <strain evidence="7 8">KACC 14465</strain>
    </source>
</reference>
<feature type="domain" description="RNA polymerase sigma factor 70 region 4 type 2" evidence="6">
    <location>
        <begin position="105"/>
        <end position="155"/>
    </location>
</feature>
<dbReference type="InterPro" id="IPR013324">
    <property type="entry name" value="RNA_pol_sigma_r3/r4-like"/>
</dbReference>
<dbReference type="InterPro" id="IPR036388">
    <property type="entry name" value="WH-like_DNA-bd_sf"/>
</dbReference>
<proteinExistence type="inferred from homology"/>
<evidence type="ECO:0000313" key="7">
    <source>
        <dbReference type="EMBL" id="WDM44316.1"/>
    </source>
</evidence>
<name>A0ABY7XQY9_MICLT</name>
<keyword evidence="4" id="KW-0804">Transcription</keyword>
<dbReference type="InterPro" id="IPR039425">
    <property type="entry name" value="RNA_pol_sigma-70-like"/>
</dbReference>
<evidence type="ECO:0000256" key="2">
    <source>
        <dbReference type="ARBA" id="ARBA00023015"/>
    </source>
</evidence>
<protein>
    <submittedName>
        <fullName evidence="7">Sigma-70 family RNA polymerase sigma factor</fullName>
    </submittedName>
</protein>
<evidence type="ECO:0000313" key="8">
    <source>
        <dbReference type="Proteomes" id="UP001215097"/>
    </source>
</evidence>
<evidence type="ECO:0000256" key="3">
    <source>
        <dbReference type="ARBA" id="ARBA00023082"/>
    </source>
</evidence>
<comment type="similarity">
    <text evidence="1">Belongs to the sigma-70 factor family. ECF subfamily.</text>
</comment>
<dbReference type="SUPFAM" id="SSF88946">
    <property type="entry name" value="Sigma2 domain of RNA polymerase sigma factors"/>
    <property type="match status" value="1"/>
</dbReference>